<feature type="transmembrane region" description="Helical" evidence="1">
    <location>
        <begin position="171"/>
        <end position="194"/>
    </location>
</feature>
<proteinExistence type="predicted"/>
<organism evidence="2 3">
    <name type="scientific">Sphingomonas glacialis</name>
    <dbReference type="NCBI Taxonomy" id="658225"/>
    <lineage>
        <taxon>Bacteria</taxon>
        <taxon>Pseudomonadati</taxon>
        <taxon>Pseudomonadota</taxon>
        <taxon>Alphaproteobacteria</taxon>
        <taxon>Sphingomonadales</taxon>
        <taxon>Sphingomonadaceae</taxon>
        <taxon>Sphingomonas</taxon>
    </lineage>
</organism>
<evidence type="ECO:0000313" key="3">
    <source>
        <dbReference type="Proteomes" id="UP000652430"/>
    </source>
</evidence>
<dbReference type="InterPro" id="IPR018692">
    <property type="entry name" value="DUF2189"/>
</dbReference>
<feature type="transmembrane region" description="Helical" evidence="1">
    <location>
        <begin position="72"/>
        <end position="92"/>
    </location>
</feature>
<feature type="transmembrane region" description="Helical" evidence="1">
    <location>
        <begin position="229"/>
        <end position="251"/>
    </location>
</feature>
<dbReference type="EMBL" id="BNAQ01000003">
    <property type="protein sequence ID" value="GHH18000.1"/>
    <property type="molecule type" value="Genomic_DNA"/>
</dbReference>
<evidence type="ECO:0000313" key="2">
    <source>
        <dbReference type="EMBL" id="GHH18000.1"/>
    </source>
</evidence>
<dbReference type="RefSeq" id="WP_189676401.1">
    <property type="nucleotide sequence ID" value="NZ_BNAQ01000003.1"/>
</dbReference>
<dbReference type="Pfam" id="PF09955">
    <property type="entry name" value="DUF2189"/>
    <property type="match status" value="1"/>
</dbReference>
<accession>A0ABQ3LL13</accession>
<keyword evidence="3" id="KW-1185">Reference proteome</keyword>
<reference evidence="3" key="1">
    <citation type="journal article" date="2019" name="Int. J. Syst. Evol. Microbiol.">
        <title>The Global Catalogue of Microorganisms (GCM) 10K type strain sequencing project: providing services to taxonomists for standard genome sequencing and annotation.</title>
        <authorList>
            <consortium name="The Broad Institute Genomics Platform"/>
            <consortium name="The Broad Institute Genome Sequencing Center for Infectious Disease"/>
            <person name="Wu L."/>
            <person name="Ma J."/>
        </authorList>
    </citation>
    <scope>NUCLEOTIDE SEQUENCE [LARGE SCALE GENOMIC DNA]</scope>
    <source>
        <strain evidence="3">CGMCC 1.8957</strain>
    </source>
</reference>
<evidence type="ECO:0000256" key="1">
    <source>
        <dbReference type="SAM" id="Phobius"/>
    </source>
</evidence>
<feature type="transmembrane region" description="Helical" evidence="1">
    <location>
        <begin position="119"/>
        <end position="143"/>
    </location>
</feature>
<keyword evidence="1" id="KW-0812">Transmembrane</keyword>
<keyword evidence="1" id="KW-1133">Transmembrane helix</keyword>
<evidence type="ECO:0008006" key="4">
    <source>
        <dbReference type="Google" id="ProtNLM"/>
    </source>
</evidence>
<keyword evidence="1" id="KW-0472">Membrane</keyword>
<dbReference type="Proteomes" id="UP000652430">
    <property type="component" value="Unassembled WGS sequence"/>
</dbReference>
<gene>
    <name evidence="2" type="ORF">GCM10008023_23240</name>
</gene>
<feature type="transmembrane region" description="Helical" evidence="1">
    <location>
        <begin position="46"/>
        <end position="65"/>
    </location>
</feature>
<sequence length="265" mass="28498">MTATLHATALPARAADLPEIRRIETADLTWALAEGWKDFTEKRGDLIFLGLLYPVICFVAVALAFNAPLLPLLFPLVAGLSIAGPAVASGFYELARRREEGRDSSWWHFLDPLNGRSRWPLALLTGGIALLFVAWLGVAYAIYQATFGTVGPMQPGDVIARLFTTAEGWQLIVLGNLAGGAFALATLVVAVVAFPMVVDQPVDAVTAVRTSLAAVRENPREVLGWGVRVAGLLALGMIPASIGLAVVLPWLGYATWHLYTRLVVR</sequence>
<comment type="caution">
    <text evidence="2">The sequence shown here is derived from an EMBL/GenBank/DDBJ whole genome shotgun (WGS) entry which is preliminary data.</text>
</comment>
<protein>
    <recommendedName>
        <fullName evidence="4">DUF2189 domain-containing protein</fullName>
    </recommendedName>
</protein>
<name>A0ABQ3LL13_9SPHN</name>